<keyword evidence="7" id="KW-0732">Signal</keyword>
<feature type="transmembrane region" description="Helical" evidence="6">
    <location>
        <begin position="65"/>
        <end position="85"/>
    </location>
</feature>
<name>H0GWD2_SACCK</name>
<keyword evidence="9" id="KW-1185">Reference proteome</keyword>
<dbReference type="OrthoDB" id="200954at2759"/>
<evidence type="ECO:0000313" key="8">
    <source>
        <dbReference type="EMBL" id="EHN01880.1"/>
    </source>
</evidence>
<reference evidence="8 9" key="1">
    <citation type="journal article" date="2012" name="FEMS Yeast Res.">
        <title>The genome sequence of the wine yeast VIN7 reveals an allotriploid hybrid genome with Saccharomyces cerevisiae and Saccharomyces kudriavzevii origins.</title>
        <authorList>
            <person name="Borneman A.R."/>
            <person name="Desany B.A."/>
            <person name="Riches D."/>
            <person name="Affourtit J.P."/>
            <person name="Forgan A.H."/>
            <person name="Pretorius I.S."/>
            <person name="Egholm M."/>
            <person name="Chambers P.J."/>
        </authorList>
    </citation>
    <scope>NUCLEOTIDE SEQUENCE [LARGE SCALE GENOMIC DNA]</scope>
    <source>
        <strain evidence="8 9">VIN7</strain>
    </source>
</reference>
<dbReference type="Proteomes" id="UP000009009">
    <property type="component" value="Unassembled WGS sequence"/>
</dbReference>
<dbReference type="GO" id="GO:0005385">
    <property type="term" value="F:zinc ion transmembrane transporter activity"/>
    <property type="evidence" value="ECO:0007669"/>
    <property type="project" value="TreeGrafter"/>
</dbReference>
<protein>
    <submittedName>
        <fullName evidence="8">Yke4p</fullName>
    </submittedName>
</protein>
<feature type="chain" id="PRO_5003534210" evidence="7">
    <location>
        <begin position="20"/>
        <end position="364"/>
    </location>
</feature>
<dbReference type="HOGENOM" id="CLU_015114_0_0_1"/>
<dbReference type="PhylomeDB" id="H0GWD2"/>
<evidence type="ECO:0000256" key="6">
    <source>
        <dbReference type="SAM" id="Phobius"/>
    </source>
</evidence>
<organism evidence="8 9">
    <name type="scientific">Saccharomyces cerevisiae x Saccharomyces kudriavzevii (strain VIN7)</name>
    <name type="common">Yeast</name>
    <dbReference type="NCBI Taxonomy" id="1095631"/>
    <lineage>
        <taxon>Eukaryota</taxon>
        <taxon>Fungi</taxon>
        <taxon>Dikarya</taxon>
        <taxon>Ascomycota</taxon>
        <taxon>Saccharomycotina</taxon>
        <taxon>Saccharomycetes</taxon>
        <taxon>Saccharomycetales</taxon>
        <taxon>Saccharomycetaceae</taxon>
        <taxon>Saccharomyces</taxon>
    </lineage>
</organism>
<feature type="transmembrane region" description="Helical" evidence="6">
    <location>
        <begin position="326"/>
        <end position="346"/>
    </location>
</feature>
<feature type="transmembrane region" description="Helical" evidence="6">
    <location>
        <begin position="124"/>
        <end position="145"/>
    </location>
</feature>
<evidence type="ECO:0000256" key="5">
    <source>
        <dbReference type="SAM" id="MobiDB-lite"/>
    </source>
</evidence>
<comment type="caution">
    <text evidence="8">The sequence shown here is derived from an EMBL/GenBank/DDBJ whole genome shotgun (WGS) entry which is preliminary data.</text>
</comment>
<feature type="transmembrane region" description="Helical" evidence="6">
    <location>
        <begin position="190"/>
        <end position="213"/>
    </location>
</feature>
<dbReference type="Pfam" id="PF02535">
    <property type="entry name" value="Zip"/>
    <property type="match status" value="1"/>
</dbReference>
<dbReference type="GO" id="GO:0006882">
    <property type="term" value="P:intracellular zinc ion homeostasis"/>
    <property type="evidence" value="ECO:0007669"/>
    <property type="project" value="TreeGrafter"/>
</dbReference>
<dbReference type="PANTHER" id="PTHR16950:SF16">
    <property type="entry name" value="ZINC TRANSPORTER ZIP13"/>
    <property type="match status" value="1"/>
</dbReference>
<evidence type="ECO:0000256" key="7">
    <source>
        <dbReference type="SAM" id="SignalP"/>
    </source>
</evidence>
<comment type="subcellular location">
    <subcellularLocation>
        <location evidence="1">Membrane</location>
        <topology evidence="1">Multi-pass membrane protein</topology>
    </subcellularLocation>
</comment>
<dbReference type="AlphaFoldDB" id="H0GWD2"/>
<feature type="region of interest" description="Disordered" evidence="5">
    <location>
        <begin position="160"/>
        <end position="180"/>
    </location>
</feature>
<dbReference type="InterPro" id="IPR003689">
    <property type="entry name" value="ZIP"/>
</dbReference>
<dbReference type="GO" id="GO:0016020">
    <property type="term" value="C:membrane"/>
    <property type="evidence" value="ECO:0007669"/>
    <property type="project" value="UniProtKB-SubCell"/>
</dbReference>
<evidence type="ECO:0000313" key="9">
    <source>
        <dbReference type="Proteomes" id="UP000009009"/>
    </source>
</evidence>
<proteinExistence type="predicted"/>
<gene>
    <name evidence="8" type="ORF">VIN7_7795</name>
</gene>
<evidence type="ECO:0000256" key="4">
    <source>
        <dbReference type="ARBA" id="ARBA00023136"/>
    </source>
</evidence>
<evidence type="ECO:0000256" key="3">
    <source>
        <dbReference type="ARBA" id="ARBA00022989"/>
    </source>
</evidence>
<keyword evidence="3 6" id="KW-1133">Transmembrane helix</keyword>
<dbReference type="EMBL" id="AGVY01000257">
    <property type="protein sequence ID" value="EHN01880.1"/>
    <property type="molecule type" value="Genomic_DNA"/>
</dbReference>
<feature type="transmembrane region" description="Helical" evidence="6">
    <location>
        <begin position="97"/>
        <end position="118"/>
    </location>
</feature>
<feature type="signal peptide" evidence="7">
    <location>
        <begin position="1"/>
        <end position="19"/>
    </location>
</feature>
<evidence type="ECO:0000256" key="1">
    <source>
        <dbReference type="ARBA" id="ARBA00004141"/>
    </source>
</evidence>
<evidence type="ECO:0000256" key="2">
    <source>
        <dbReference type="ARBA" id="ARBA00022692"/>
    </source>
</evidence>
<accession>H0GWD2</accession>
<keyword evidence="4 6" id="KW-0472">Membrane</keyword>
<dbReference type="PANTHER" id="PTHR16950">
    <property type="entry name" value="ZINC TRANSPORTER SLC39A7 HISTIDINE-RICH MEMBRANE PROTEIN KE4"/>
    <property type="match status" value="1"/>
</dbReference>
<sequence>MKAFQLCFYLLGTVPAALAHGLHHNHAHAHAHDQVQDAVILKQESVFYSLVHFLQDKVFVLGPRYNAILAILIIQVMPCLFVLLVPGLRRNDPASVTLPMLVSFSLGTLLGDVLLHVIPESLSGAGDVTTVGAAIFLGFICFLFLDKTMRILSGASSDDSGMHSHSHSHAHQNQDPEKKKKKKKGFNMSAYLNVISGIAHHITDGIALASSFYSSTQVGIVTSIAVTFHEIPHELGDFAVLLSSGFTFPQAIRAQAVTAFGAVVGTAIGCWINEIGNPGHDSASASAGVSELMLPFTAGGLIYIATTSVVPQILQRSTPHGKCREFKRWILQLASIFVGFAVIAHLDEHRQVSMSPSMYPLRIL</sequence>
<feature type="transmembrane region" description="Helical" evidence="6">
    <location>
        <begin position="292"/>
        <end position="314"/>
    </location>
</feature>
<keyword evidence="2 6" id="KW-0812">Transmembrane</keyword>